<dbReference type="Pfam" id="PF14857">
    <property type="entry name" value="TMEM151"/>
    <property type="match status" value="1"/>
</dbReference>
<dbReference type="PANTHER" id="PTHR31893:SF5">
    <property type="entry name" value="TRANSMEMBRANE PROTEIN 151 HOMOLOG"/>
    <property type="match status" value="1"/>
</dbReference>
<feature type="compositionally biased region" description="Polar residues" evidence="6">
    <location>
        <begin position="539"/>
        <end position="550"/>
    </location>
</feature>
<evidence type="ECO:0000256" key="5">
    <source>
        <dbReference type="ARBA" id="ARBA00023136"/>
    </source>
</evidence>
<protein>
    <recommendedName>
        <fullName evidence="10">Transmembrane protein 151B</fullName>
    </recommendedName>
</protein>
<feature type="region of interest" description="Disordered" evidence="6">
    <location>
        <begin position="572"/>
        <end position="637"/>
    </location>
</feature>
<dbReference type="GeneID" id="119741430"/>
<feature type="compositionally biased region" description="Polar residues" evidence="6">
    <location>
        <begin position="622"/>
        <end position="637"/>
    </location>
</feature>
<keyword evidence="3 7" id="KW-0812">Transmembrane</keyword>
<keyword evidence="4 7" id="KW-1133">Transmembrane helix</keyword>
<dbReference type="OrthoDB" id="190434at2759"/>
<name>A0A914BAR1_PATMI</name>
<keyword evidence="9" id="KW-1185">Reference proteome</keyword>
<accession>A0A914BAR1</accession>
<proteinExistence type="inferred from homology"/>
<evidence type="ECO:0000256" key="6">
    <source>
        <dbReference type="SAM" id="MobiDB-lite"/>
    </source>
</evidence>
<sequence length="637" mass="71982">MVYGDWQRPIQRSFCTTLRDETHWKCLILSMLMYGSLTVILWCELTTVEVIAYTYRGSPVPMQDSPCEDGYMYIPVAFLVLLYLVYLLECWYSEIRIEIYYKEDTRTVYDRVRRIRESYPVVWWRAISYHYNRHTRQVTRYRHGDTYTTTQEYFERINTHSAASAFDFTECGVKDVSKHLMDLEEFPITRVSFSKNFMFLNEESEYDYLSQRARFFGESDGRDENMETREGLTLTDVEFTDDMISYAYSSDKLPWYFSMSVFWAMSFILLSWPYRLLVSYKTAVVDYQIEKLFGTNYSNGMLSMEHWNGETMHLTRVNNVGSSNSLESMIRGNRHVVPSYSEAVLMDLANGNMPRAGQTPNGTTPLAASRTRSVAGSDGFLANGVNGRVNNTSGSRRGNVRRLFSFTNAKRSATAPLHGSGVLNGRCSPSRRAIGASAHFLITKDRLKGTPNSRGSPISIQLTPTINGFGGIHLNGTIITPKTPIPGRVKAEQVSRTANGTNLSPGQETIMAGKAGKTSSTEIQTRKTKKRPTSLPLCLSNTDTTTESRANQPCIPSWVVVDGQHGVRTVIQQPESTQATERNRPEARQQAAVPEEPPPAYEVALEMEVPQPGESHQRATEPENQAQQSSVNMETSL</sequence>
<evidence type="ECO:0000256" key="3">
    <source>
        <dbReference type="ARBA" id="ARBA00022692"/>
    </source>
</evidence>
<comment type="similarity">
    <text evidence="2">Belongs to the TMEM151 family.</text>
</comment>
<comment type="subcellular location">
    <subcellularLocation>
        <location evidence="1">Membrane</location>
        <topology evidence="1">Multi-pass membrane protein</topology>
    </subcellularLocation>
</comment>
<dbReference type="InterPro" id="IPR026767">
    <property type="entry name" value="Tmem151"/>
</dbReference>
<dbReference type="OMA" id="YPVVWWR"/>
<feature type="region of interest" description="Disordered" evidence="6">
    <location>
        <begin position="513"/>
        <end position="550"/>
    </location>
</feature>
<evidence type="ECO:0000313" key="8">
    <source>
        <dbReference type="EnsemblMetazoa" id="XP_038073104.1"/>
    </source>
</evidence>
<keyword evidence="5 7" id="KW-0472">Membrane</keyword>
<dbReference type="Proteomes" id="UP000887568">
    <property type="component" value="Unplaced"/>
</dbReference>
<dbReference type="RefSeq" id="XP_038073104.1">
    <property type="nucleotide sequence ID" value="XM_038217176.1"/>
</dbReference>
<evidence type="ECO:0000256" key="2">
    <source>
        <dbReference type="ARBA" id="ARBA00009583"/>
    </source>
</evidence>
<dbReference type="AlphaFoldDB" id="A0A914BAR1"/>
<evidence type="ECO:0008006" key="10">
    <source>
        <dbReference type="Google" id="ProtNLM"/>
    </source>
</evidence>
<evidence type="ECO:0000313" key="9">
    <source>
        <dbReference type="Proteomes" id="UP000887568"/>
    </source>
</evidence>
<feature type="transmembrane region" description="Helical" evidence="7">
    <location>
        <begin position="72"/>
        <end position="92"/>
    </location>
</feature>
<dbReference type="GO" id="GO:0016020">
    <property type="term" value="C:membrane"/>
    <property type="evidence" value="ECO:0007669"/>
    <property type="project" value="UniProtKB-SubCell"/>
</dbReference>
<evidence type="ECO:0000256" key="1">
    <source>
        <dbReference type="ARBA" id="ARBA00004141"/>
    </source>
</evidence>
<organism evidence="8 9">
    <name type="scientific">Patiria miniata</name>
    <name type="common">Bat star</name>
    <name type="synonym">Asterina miniata</name>
    <dbReference type="NCBI Taxonomy" id="46514"/>
    <lineage>
        <taxon>Eukaryota</taxon>
        <taxon>Metazoa</taxon>
        <taxon>Echinodermata</taxon>
        <taxon>Eleutherozoa</taxon>
        <taxon>Asterozoa</taxon>
        <taxon>Asteroidea</taxon>
        <taxon>Valvatacea</taxon>
        <taxon>Valvatida</taxon>
        <taxon>Asterinidae</taxon>
        <taxon>Patiria</taxon>
    </lineage>
</organism>
<feature type="transmembrane region" description="Helical" evidence="7">
    <location>
        <begin position="27"/>
        <end position="52"/>
    </location>
</feature>
<dbReference type="EnsemblMetazoa" id="XM_038217176.1">
    <property type="protein sequence ID" value="XP_038073104.1"/>
    <property type="gene ID" value="LOC119741430"/>
</dbReference>
<dbReference type="PANTHER" id="PTHR31893">
    <property type="entry name" value="TRANSMEMBRANE PROTEIN 151 HOMOLOG"/>
    <property type="match status" value="1"/>
</dbReference>
<reference evidence="8" key="1">
    <citation type="submission" date="2022-11" db="UniProtKB">
        <authorList>
            <consortium name="EnsemblMetazoa"/>
        </authorList>
    </citation>
    <scope>IDENTIFICATION</scope>
</reference>
<evidence type="ECO:0000256" key="4">
    <source>
        <dbReference type="ARBA" id="ARBA00022989"/>
    </source>
</evidence>
<evidence type="ECO:0000256" key="7">
    <source>
        <dbReference type="SAM" id="Phobius"/>
    </source>
</evidence>
<feature type="transmembrane region" description="Helical" evidence="7">
    <location>
        <begin position="253"/>
        <end position="274"/>
    </location>
</feature>